<gene>
    <name evidence="3" type="ORF">Amme_008_019</name>
</gene>
<name>A0A023D1A9_ACIMT</name>
<keyword evidence="2" id="KW-0564">Palmitate</keyword>
<dbReference type="AlphaFoldDB" id="A0A023D1A9"/>
<comment type="subcellular location">
    <subcellularLocation>
        <location evidence="2">Cell membrane</location>
        <topology evidence="2">Lipid-anchor</topology>
    </subcellularLocation>
</comment>
<keyword evidence="2" id="KW-0812">Transmembrane</keyword>
<dbReference type="Gene3D" id="1.20.1600.10">
    <property type="entry name" value="Outer membrane efflux proteins (OEP)"/>
    <property type="match status" value="1"/>
</dbReference>
<protein>
    <submittedName>
        <fullName evidence="3">Secretion system type I outer membrane efflux pump lipoprotein NodT</fullName>
    </submittedName>
</protein>
<comment type="caution">
    <text evidence="3">The sequence shown here is derived from an EMBL/GenBank/DDBJ whole genome shotgun (WGS) entry which is preliminary data.</text>
</comment>
<dbReference type="SUPFAM" id="SSF56954">
    <property type="entry name" value="Outer membrane efflux proteins (OEP)"/>
    <property type="match status" value="1"/>
</dbReference>
<dbReference type="GO" id="GO:0005886">
    <property type="term" value="C:plasma membrane"/>
    <property type="evidence" value="ECO:0007669"/>
    <property type="project" value="UniProtKB-SubCell"/>
</dbReference>
<keyword evidence="2 3" id="KW-0449">Lipoprotein</keyword>
<dbReference type="PANTHER" id="PTHR30203">
    <property type="entry name" value="OUTER MEMBRANE CATION EFFLUX PROTEIN"/>
    <property type="match status" value="1"/>
</dbReference>
<evidence type="ECO:0000256" key="2">
    <source>
        <dbReference type="RuleBase" id="RU362097"/>
    </source>
</evidence>
<proteinExistence type="inferred from homology"/>
<dbReference type="EMBL" id="BAND01000008">
    <property type="protein sequence ID" value="GAJ27854.1"/>
    <property type="molecule type" value="Genomic_DNA"/>
</dbReference>
<keyword evidence="2" id="KW-0472">Membrane</keyword>
<dbReference type="NCBIfam" id="TIGR01845">
    <property type="entry name" value="outer_NodT"/>
    <property type="match status" value="1"/>
</dbReference>
<dbReference type="PROSITE" id="PS51257">
    <property type="entry name" value="PROKAR_LIPOPROTEIN"/>
    <property type="match status" value="1"/>
</dbReference>
<reference evidence="4" key="1">
    <citation type="journal article" date="2014" name="FEMS Microbiol. Lett.">
        <title>Draft Genomic DNA Sequence of the Facultatively Methylotrophic Bacterium Acidomonas methanolica type strain MB58.</title>
        <authorList>
            <person name="Higashiura N."/>
            <person name="Hadano H."/>
            <person name="Hirakawa H."/>
            <person name="Matsutani M."/>
            <person name="Takabe S."/>
            <person name="Matsushita K."/>
            <person name="Azuma Y."/>
        </authorList>
    </citation>
    <scope>NUCLEOTIDE SEQUENCE [LARGE SCALE GENOMIC DNA]</scope>
    <source>
        <strain evidence="4">MB58</strain>
    </source>
</reference>
<evidence type="ECO:0000313" key="3">
    <source>
        <dbReference type="EMBL" id="GAJ27854.1"/>
    </source>
</evidence>
<comment type="similarity">
    <text evidence="1 2">Belongs to the outer membrane factor (OMF) (TC 1.B.17) family.</text>
</comment>
<dbReference type="InterPro" id="IPR010131">
    <property type="entry name" value="MdtP/NodT-like"/>
</dbReference>
<sequence length="467" mass="50134">MRRATIVPALLVPVLLAGCSIGPHYKRPDMAMPSAYKEDRGAWRRAVPAAQDIPEAWWRGYDDPVLDALERQVATSNQTVKTAEALGREAVAAIADARSSLFPTVGLGDWEGRMVGTMPRLMQPDALFGDAAWKPDIWGELRHNVESASDQAAAATDETGAVILASEATLARSYFALRAQDEMARLLQQELHAIATRADILRNQFDTGTGDDAAVLSAETAKEEISAQLAAIGTVRPRLEHAIAVLTGNAPAEFSIAPASIGDTFPTIPAGLPSVLLERRPDIAAAERRVMAANARIGMALAAWYPDFTLSASSGYASMAMSKFLQASNSYWALGLAVAQTIFDGGRRQARVTEARAAYEATVAAYRQTVLDAFRQVEDNLSSADALSGQLRAEERAAARARASEGLAQAEYRAGEERYPVVLLTRIATLRLARTVVQLRAEQLQVSVALIEALGGGWNNRASPTPP</sequence>
<dbReference type="InterPro" id="IPR003423">
    <property type="entry name" value="OMP_efflux"/>
</dbReference>
<dbReference type="OrthoDB" id="9783100at2"/>
<keyword evidence="2" id="KW-1134">Transmembrane beta strand</keyword>
<dbReference type="GO" id="GO:0015562">
    <property type="term" value="F:efflux transmembrane transporter activity"/>
    <property type="evidence" value="ECO:0007669"/>
    <property type="project" value="InterPro"/>
</dbReference>
<accession>A0A023D1A9</accession>
<keyword evidence="4" id="KW-1185">Reference proteome</keyword>
<dbReference type="Pfam" id="PF02321">
    <property type="entry name" value="OEP"/>
    <property type="match status" value="2"/>
</dbReference>
<evidence type="ECO:0000256" key="1">
    <source>
        <dbReference type="ARBA" id="ARBA00007613"/>
    </source>
</evidence>
<organism evidence="3 4">
    <name type="scientific">Acidomonas methanolica NBRC 104435</name>
    <dbReference type="NCBI Taxonomy" id="1231351"/>
    <lineage>
        <taxon>Bacteria</taxon>
        <taxon>Pseudomonadati</taxon>
        <taxon>Pseudomonadota</taxon>
        <taxon>Alphaproteobacteria</taxon>
        <taxon>Acetobacterales</taxon>
        <taxon>Acetobacteraceae</taxon>
        <taxon>Acidomonas</taxon>
    </lineage>
</organism>
<dbReference type="PANTHER" id="PTHR30203:SF33">
    <property type="entry name" value="BLR4455 PROTEIN"/>
    <property type="match status" value="1"/>
</dbReference>
<dbReference type="RefSeq" id="WP_042055770.1">
    <property type="nucleotide sequence ID" value="NZ_BAND01000008.1"/>
</dbReference>
<dbReference type="Proteomes" id="UP000019760">
    <property type="component" value="Unassembled WGS sequence"/>
</dbReference>
<reference evidence="3 4" key="2">
    <citation type="journal article" date="2014" name="FEMS Microbiol. Lett.">
        <title>Draft genomic DNA sequence of the facultatively methylotrophic bacterium Acidomonas methanolica type strain MB58.</title>
        <authorList>
            <person name="Higashiura N."/>
            <person name="Hadano H."/>
            <person name="Hirakawa H."/>
            <person name="Matsutani M."/>
            <person name="Takabe S."/>
            <person name="Matsushita K."/>
            <person name="Azuma Y."/>
        </authorList>
    </citation>
    <scope>NUCLEOTIDE SEQUENCE [LARGE SCALE GENOMIC DNA]</scope>
    <source>
        <strain evidence="3 4">MB58</strain>
    </source>
</reference>
<dbReference type="Gene3D" id="2.20.200.10">
    <property type="entry name" value="Outer membrane efflux proteins (OEP)"/>
    <property type="match status" value="1"/>
</dbReference>
<evidence type="ECO:0000313" key="4">
    <source>
        <dbReference type="Proteomes" id="UP000019760"/>
    </source>
</evidence>